<feature type="domain" description="YCII-related" evidence="2">
    <location>
        <begin position="1"/>
        <end position="85"/>
    </location>
</feature>
<gene>
    <name evidence="3" type="ORF">GCM10022403_018150</name>
</gene>
<dbReference type="PANTHER" id="PTHR33606:SF3">
    <property type="entry name" value="PROTEIN YCII"/>
    <property type="match status" value="1"/>
</dbReference>
<dbReference type="InterPro" id="IPR011008">
    <property type="entry name" value="Dimeric_a/b-barrel"/>
</dbReference>
<evidence type="ECO:0000259" key="2">
    <source>
        <dbReference type="Pfam" id="PF03795"/>
    </source>
</evidence>
<comment type="caution">
    <text evidence="3">The sequence shown here is derived from an EMBL/GenBank/DDBJ whole genome shotgun (WGS) entry which is preliminary data.</text>
</comment>
<keyword evidence="4" id="KW-1185">Reference proteome</keyword>
<dbReference type="InterPro" id="IPR051807">
    <property type="entry name" value="Sec-metab_biosynth-assoc"/>
</dbReference>
<organism evidence="3 4">
    <name type="scientific">Streptomyces coacervatus</name>
    <dbReference type="NCBI Taxonomy" id="647381"/>
    <lineage>
        <taxon>Bacteria</taxon>
        <taxon>Bacillati</taxon>
        <taxon>Actinomycetota</taxon>
        <taxon>Actinomycetes</taxon>
        <taxon>Kitasatosporales</taxon>
        <taxon>Streptomycetaceae</taxon>
        <taxon>Streptomyces</taxon>
    </lineage>
</organism>
<dbReference type="Gene3D" id="3.30.70.1060">
    <property type="entry name" value="Dimeric alpha+beta barrel"/>
    <property type="match status" value="1"/>
</dbReference>
<evidence type="ECO:0000313" key="3">
    <source>
        <dbReference type="EMBL" id="GAA3783836.1"/>
    </source>
</evidence>
<evidence type="ECO:0000313" key="4">
    <source>
        <dbReference type="Proteomes" id="UP001501009"/>
    </source>
</evidence>
<dbReference type="Proteomes" id="UP001501009">
    <property type="component" value="Unassembled WGS sequence"/>
</dbReference>
<sequence length="91" mass="10187">MKYVVFYESADDLATKAPAHFAAHSARYKEYVERGELLMIGPFSNPQEEGSMAVFTTRAAAEDFVAGDPFVLYGVVKSWHIQEWNEALVPS</sequence>
<reference evidence="4" key="1">
    <citation type="journal article" date="2019" name="Int. J. Syst. Evol. Microbiol.">
        <title>The Global Catalogue of Microorganisms (GCM) 10K type strain sequencing project: providing services to taxonomists for standard genome sequencing and annotation.</title>
        <authorList>
            <consortium name="The Broad Institute Genomics Platform"/>
            <consortium name="The Broad Institute Genome Sequencing Center for Infectious Disease"/>
            <person name="Wu L."/>
            <person name="Ma J."/>
        </authorList>
    </citation>
    <scope>NUCLEOTIDE SEQUENCE [LARGE SCALE GENOMIC DNA]</scope>
    <source>
        <strain evidence="4">JCM 17138</strain>
    </source>
</reference>
<comment type="similarity">
    <text evidence="1">Belongs to the YciI family.</text>
</comment>
<dbReference type="SUPFAM" id="SSF54909">
    <property type="entry name" value="Dimeric alpha+beta barrel"/>
    <property type="match status" value="1"/>
</dbReference>
<name>A0ABP7H6K0_9ACTN</name>
<dbReference type="EMBL" id="BAABDE010000007">
    <property type="protein sequence ID" value="GAA3783836.1"/>
    <property type="molecule type" value="Genomic_DNA"/>
</dbReference>
<dbReference type="PANTHER" id="PTHR33606">
    <property type="entry name" value="PROTEIN YCII"/>
    <property type="match status" value="1"/>
</dbReference>
<evidence type="ECO:0000256" key="1">
    <source>
        <dbReference type="ARBA" id="ARBA00007689"/>
    </source>
</evidence>
<dbReference type="RefSeq" id="WP_275779364.1">
    <property type="nucleotide sequence ID" value="NZ_BAABDE010000007.1"/>
</dbReference>
<protein>
    <recommendedName>
        <fullName evidence="2">YCII-related domain-containing protein</fullName>
    </recommendedName>
</protein>
<dbReference type="Pfam" id="PF03795">
    <property type="entry name" value="YCII"/>
    <property type="match status" value="1"/>
</dbReference>
<dbReference type="InterPro" id="IPR005545">
    <property type="entry name" value="YCII"/>
</dbReference>
<proteinExistence type="inferred from homology"/>
<accession>A0ABP7H6K0</accession>